<protein>
    <submittedName>
        <fullName evidence="1">Uncharacterized protein</fullName>
    </submittedName>
</protein>
<dbReference type="EMBL" id="JPVP01000027">
    <property type="protein sequence ID" value="KGR89340.1"/>
    <property type="molecule type" value="Genomic_DNA"/>
</dbReference>
<proteinExistence type="predicted"/>
<evidence type="ECO:0000313" key="1">
    <source>
        <dbReference type="EMBL" id="KGR89340.1"/>
    </source>
</evidence>
<dbReference type="STRING" id="1220589.CD32_00425"/>
<gene>
    <name evidence="1" type="ORF">CD32_00425</name>
</gene>
<dbReference type="AlphaFoldDB" id="A0A0A3J0X5"/>
<reference evidence="1 2" key="1">
    <citation type="submission" date="2014-02" db="EMBL/GenBank/DDBJ databases">
        <title>Draft genome sequence of Lysinibacillus odysseyi NBRC 100172.</title>
        <authorList>
            <person name="Zhang F."/>
            <person name="Wang G."/>
            <person name="Zhang L."/>
        </authorList>
    </citation>
    <scope>NUCLEOTIDE SEQUENCE [LARGE SCALE GENOMIC DNA]</scope>
    <source>
        <strain evidence="1 2">NBRC 100172</strain>
    </source>
</reference>
<dbReference type="Proteomes" id="UP000030437">
    <property type="component" value="Unassembled WGS sequence"/>
</dbReference>
<dbReference type="RefSeq" id="WP_036150150.1">
    <property type="nucleotide sequence ID" value="NZ_AVCX01000036.1"/>
</dbReference>
<name>A0A0A3J0X5_9BACI</name>
<keyword evidence="2" id="KW-1185">Reference proteome</keyword>
<evidence type="ECO:0000313" key="2">
    <source>
        <dbReference type="Proteomes" id="UP000030437"/>
    </source>
</evidence>
<organism evidence="1 2">
    <name type="scientific">Lysinibacillus odysseyi 34hs-1 = NBRC 100172</name>
    <dbReference type="NCBI Taxonomy" id="1220589"/>
    <lineage>
        <taxon>Bacteria</taxon>
        <taxon>Bacillati</taxon>
        <taxon>Bacillota</taxon>
        <taxon>Bacilli</taxon>
        <taxon>Bacillales</taxon>
        <taxon>Bacillaceae</taxon>
        <taxon>Lysinibacillus</taxon>
    </lineage>
</organism>
<sequence>MPTEEKTVSINLLSPEELLAEIYNRKVPESWEVHQDGVQQGIRYVAAAYGLKIKGVNCE</sequence>
<comment type="caution">
    <text evidence="1">The sequence shown here is derived from an EMBL/GenBank/DDBJ whole genome shotgun (WGS) entry which is preliminary data.</text>
</comment>
<accession>A0A0A3J0X5</accession>